<dbReference type="AlphaFoldDB" id="A0A9N9FVS0"/>
<sequence length="794" mass="93514">MTEFNENSSQWNNLKETYDDLLRIFKVPPLKTELQRTNVEIFNCGLVVDLNKLFSDINPKVQIFRIYGDIVRLSNTLEIPPLNGRSVILIAARRIEIEPRCKIIVNYKKSFRIVIYTLEITSELEIIAKNQQKNNTCLLKDIENIGKLYTAPYDEVPKDICIFDNSILKNHSFLKMLRYSLLIASVLFCDKLEIARSILSWIVRITRESEESKELYDYGLTMFTQHNSKDKGKEKNIQFVPKLDMGIYKDRINELVKFAKYHEERYMQILNDQEEIEMLDVSLADRSDMVEMYEILNDKKKSRRESAHTVMKYIENELRRRQENIKSAFNELEKGIKNWIEEQQSEAQKKLFIAVIELSLSVGKIVVQPGGIFSFVDTIKKVTDLVQEALAGVDVEQIGELYKIATDADMKEKFNQLKDLDSQVGKIQEINKELEYHINNANYLTSDTNKEYGNIVSLDINSLAKSLEAHDQKGILLSTEWELTRRRMPVKQKIESAEKNLNSLENFFIFIDAYIKAKVEEIESDEEFFISNLQAEMSERKKDRLKQMIKNRDTKNYADIKFHLIENFINVKFWMMIYMKNYIRAYEYWSLSKSKIELSVLKKFQDHEEDMKKISHELMRAYEQLGCNSDLNWSSIEFKDEKYIEEFKRNRSVIIEIPLNHKKLSNYAYTKLHLFRVYLEGVGSENDIISLYVSNTGTLANRDKENKEYHFRSEPIPTTEFRYRVHSPIEFDKFEKYIDQEHKYCKIGNNNIYIVPTPFCQWKISSLQTDFDLSGLKSIIIHLATYCHLKDGVL</sequence>
<dbReference type="EMBL" id="CAJVQA010002875">
    <property type="protein sequence ID" value="CAG8559719.1"/>
    <property type="molecule type" value="Genomic_DNA"/>
</dbReference>
<comment type="caution">
    <text evidence="1">The sequence shown here is derived from an EMBL/GenBank/DDBJ whole genome shotgun (WGS) entry which is preliminary data.</text>
</comment>
<evidence type="ECO:0000313" key="2">
    <source>
        <dbReference type="Proteomes" id="UP000789759"/>
    </source>
</evidence>
<dbReference type="OrthoDB" id="2405597at2759"/>
<accession>A0A9N9FVS0</accession>
<organism evidence="1 2">
    <name type="scientific">Cetraspora pellucida</name>
    <dbReference type="NCBI Taxonomy" id="1433469"/>
    <lineage>
        <taxon>Eukaryota</taxon>
        <taxon>Fungi</taxon>
        <taxon>Fungi incertae sedis</taxon>
        <taxon>Mucoromycota</taxon>
        <taxon>Glomeromycotina</taxon>
        <taxon>Glomeromycetes</taxon>
        <taxon>Diversisporales</taxon>
        <taxon>Gigasporaceae</taxon>
        <taxon>Cetraspora</taxon>
    </lineage>
</organism>
<dbReference type="PANTHER" id="PTHR34714">
    <property type="entry name" value="EGF-LIKE DOMAIN-CONTAINING PROTEIN"/>
    <property type="match status" value="1"/>
</dbReference>
<protein>
    <submittedName>
        <fullName evidence="1">13871_t:CDS:1</fullName>
    </submittedName>
</protein>
<gene>
    <name evidence="1" type="ORF">CPELLU_LOCUS5142</name>
</gene>
<reference evidence="1" key="1">
    <citation type="submission" date="2021-06" db="EMBL/GenBank/DDBJ databases">
        <authorList>
            <person name="Kallberg Y."/>
            <person name="Tangrot J."/>
            <person name="Rosling A."/>
        </authorList>
    </citation>
    <scope>NUCLEOTIDE SEQUENCE</scope>
    <source>
        <strain evidence="1">FL966</strain>
    </source>
</reference>
<proteinExistence type="predicted"/>
<keyword evidence="2" id="KW-1185">Reference proteome</keyword>
<dbReference type="Proteomes" id="UP000789759">
    <property type="component" value="Unassembled WGS sequence"/>
</dbReference>
<dbReference type="PANTHER" id="PTHR34714:SF2">
    <property type="entry name" value="EGF-LIKE DOMAIN-CONTAINING PROTEIN"/>
    <property type="match status" value="1"/>
</dbReference>
<name>A0A9N9FVS0_9GLOM</name>
<evidence type="ECO:0000313" key="1">
    <source>
        <dbReference type="EMBL" id="CAG8559719.1"/>
    </source>
</evidence>